<feature type="compositionally biased region" description="Polar residues" evidence="2">
    <location>
        <begin position="1"/>
        <end position="11"/>
    </location>
</feature>
<gene>
    <name evidence="4" type="ORF">GCM10011575_32380</name>
</gene>
<evidence type="ECO:0000313" key="4">
    <source>
        <dbReference type="EMBL" id="GGL71580.1"/>
    </source>
</evidence>
<name>A0A917SEA5_9ACTN</name>
<dbReference type="RefSeq" id="WP_188896407.1">
    <property type="nucleotide sequence ID" value="NZ_BMMZ01000008.1"/>
</dbReference>
<evidence type="ECO:0000313" key="5">
    <source>
        <dbReference type="Proteomes" id="UP000613840"/>
    </source>
</evidence>
<dbReference type="Pfam" id="PF00248">
    <property type="entry name" value="Aldo_ket_red"/>
    <property type="match status" value="1"/>
</dbReference>
<dbReference type="PANTHER" id="PTHR43625:SF40">
    <property type="entry name" value="ALDO-KETO REDUCTASE YAKC [NADP(+)]"/>
    <property type="match status" value="1"/>
</dbReference>
<dbReference type="InterPro" id="IPR023210">
    <property type="entry name" value="NADP_OxRdtase_dom"/>
</dbReference>
<dbReference type="InterPro" id="IPR050791">
    <property type="entry name" value="Aldo-Keto_reductase"/>
</dbReference>
<reference evidence="4" key="2">
    <citation type="submission" date="2020-09" db="EMBL/GenBank/DDBJ databases">
        <authorList>
            <person name="Sun Q."/>
            <person name="Zhou Y."/>
        </authorList>
    </citation>
    <scope>NUCLEOTIDE SEQUENCE</scope>
    <source>
        <strain evidence="4">CGMCC 4.7306</strain>
    </source>
</reference>
<keyword evidence="5" id="KW-1185">Reference proteome</keyword>
<evidence type="ECO:0000259" key="3">
    <source>
        <dbReference type="Pfam" id="PF00248"/>
    </source>
</evidence>
<dbReference type="Proteomes" id="UP000613840">
    <property type="component" value="Unassembled WGS sequence"/>
</dbReference>
<sequence>MSESQQHSPSSPAVPGGTGSLAGHRVARIGYGAMRLVADDRSSDLDWSGQPDEGAVRLLRRAVELGVDHIDTADFYGGGRVNQLIRTALAPYDDVVVATKIGARLDPGSPIGLATAQKPEELRQSVEDNLRSLGTDHLSLVYLRRTDIPPGIIAEGDQLVPVDDQLAELISLRDAGTVGAIGLGNVTAETIRHAAPAGIAAVQNAYSLVARDDEPALAACQELDIAWVPYFPLGGSWPGHPKVSDQPAVQEIATRLGVTTSAVGLAWLLVHAPNILLISGTSNIEHLEANLRVGSVQLDQAALAVLDELVPIVTDQAR</sequence>
<dbReference type="GO" id="GO:0005737">
    <property type="term" value="C:cytoplasm"/>
    <property type="evidence" value="ECO:0007669"/>
    <property type="project" value="TreeGrafter"/>
</dbReference>
<accession>A0A917SEA5</accession>
<dbReference type="AlphaFoldDB" id="A0A917SEA5"/>
<evidence type="ECO:0000256" key="2">
    <source>
        <dbReference type="SAM" id="MobiDB-lite"/>
    </source>
</evidence>
<dbReference type="PRINTS" id="PR00069">
    <property type="entry name" value="ALDKETRDTASE"/>
</dbReference>
<dbReference type="Gene3D" id="3.20.20.100">
    <property type="entry name" value="NADP-dependent oxidoreductase domain"/>
    <property type="match status" value="1"/>
</dbReference>
<comment type="caution">
    <text evidence="4">The sequence shown here is derived from an EMBL/GenBank/DDBJ whole genome shotgun (WGS) entry which is preliminary data.</text>
</comment>
<evidence type="ECO:0000256" key="1">
    <source>
        <dbReference type="ARBA" id="ARBA00023002"/>
    </source>
</evidence>
<dbReference type="SUPFAM" id="SSF51430">
    <property type="entry name" value="NAD(P)-linked oxidoreductase"/>
    <property type="match status" value="1"/>
</dbReference>
<dbReference type="InterPro" id="IPR020471">
    <property type="entry name" value="AKR"/>
</dbReference>
<reference evidence="4" key="1">
    <citation type="journal article" date="2014" name="Int. J. Syst. Evol. Microbiol.">
        <title>Complete genome sequence of Corynebacterium casei LMG S-19264T (=DSM 44701T), isolated from a smear-ripened cheese.</title>
        <authorList>
            <consortium name="US DOE Joint Genome Institute (JGI-PGF)"/>
            <person name="Walter F."/>
            <person name="Albersmeier A."/>
            <person name="Kalinowski J."/>
            <person name="Ruckert C."/>
        </authorList>
    </citation>
    <scope>NUCLEOTIDE SEQUENCE</scope>
    <source>
        <strain evidence="4">CGMCC 4.7306</strain>
    </source>
</reference>
<dbReference type="InterPro" id="IPR036812">
    <property type="entry name" value="NAD(P)_OxRdtase_dom_sf"/>
</dbReference>
<keyword evidence="1" id="KW-0560">Oxidoreductase</keyword>
<protein>
    <submittedName>
        <fullName evidence="4">Oxidoreductase</fullName>
    </submittedName>
</protein>
<dbReference type="PANTHER" id="PTHR43625">
    <property type="entry name" value="AFLATOXIN B1 ALDEHYDE REDUCTASE"/>
    <property type="match status" value="1"/>
</dbReference>
<dbReference type="EMBL" id="BMMZ01000008">
    <property type="protein sequence ID" value="GGL71580.1"/>
    <property type="molecule type" value="Genomic_DNA"/>
</dbReference>
<dbReference type="CDD" id="cd19088">
    <property type="entry name" value="AKR_AKR13B1"/>
    <property type="match status" value="1"/>
</dbReference>
<feature type="domain" description="NADP-dependent oxidoreductase" evidence="3">
    <location>
        <begin position="28"/>
        <end position="309"/>
    </location>
</feature>
<proteinExistence type="predicted"/>
<organism evidence="4 5">
    <name type="scientific">Microlunatus endophyticus</name>
    <dbReference type="NCBI Taxonomy" id="1716077"/>
    <lineage>
        <taxon>Bacteria</taxon>
        <taxon>Bacillati</taxon>
        <taxon>Actinomycetota</taxon>
        <taxon>Actinomycetes</taxon>
        <taxon>Propionibacteriales</taxon>
        <taxon>Propionibacteriaceae</taxon>
        <taxon>Microlunatus</taxon>
    </lineage>
</organism>
<feature type="region of interest" description="Disordered" evidence="2">
    <location>
        <begin position="1"/>
        <end position="20"/>
    </location>
</feature>
<dbReference type="GO" id="GO:0016491">
    <property type="term" value="F:oxidoreductase activity"/>
    <property type="evidence" value="ECO:0007669"/>
    <property type="project" value="UniProtKB-KW"/>
</dbReference>